<keyword evidence="5 11" id="KW-0812">Transmembrane</keyword>
<keyword evidence="14" id="KW-1185">Reference proteome</keyword>
<evidence type="ECO:0000256" key="9">
    <source>
        <dbReference type="ARBA" id="ARBA00034216"/>
    </source>
</evidence>
<reference evidence="13" key="3">
    <citation type="submission" date="2020-05" db="EMBL/GenBank/DDBJ databases">
        <title>Electrophorus electricus (electric eel) genome, fEleEle1, primary haplotype.</title>
        <authorList>
            <person name="Myers G."/>
            <person name="Meyer A."/>
            <person name="Fedrigo O."/>
            <person name="Formenti G."/>
            <person name="Rhie A."/>
            <person name="Tracey A."/>
            <person name="Sims Y."/>
            <person name="Jarvis E.D."/>
        </authorList>
    </citation>
    <scope>NUCLEOTIDE SEQUENCE [LARGE SCALE GENOMIC DNA]</scope>
</reference>
<dbReference type="InterPro" id="IPR004743">
    <property type="entry name" value="MCT"/>
</dbReference>
<comment type="similarity">
    <text evidence="2">Belongs to the major facilitator superfamily. Monocarboxylate porter (TC 2.A.1.13) family.</text>
</comment>
<dbReference type="OMA" id="GKFNCCI"/>
<feature type="transmembrane region" description="Helical" evidence="11">
    <location>
        <begin position="153"/>
        <end position="171"/>
    </location>
</feature>
<name>A0A4W4HSE9_ELEEL</name>
<dbReference type="InterPro" id="IPR011701">
    <property type="entry name" value="MFS"/>
</dbReference>
<evidence type="ECO:0000313" key="13">
    <source>
        <dbReference type="Ensembl" id="ENSEEEP00000051892.2"/>
    </source>
</evidence>
<feature type="transmembrane region" description="Helical" evidence="11">
    <location>
        <begin position="332"/>
        <end position="352"/>
    </location>
</feature>
<feature type="domain" description="Major facilitator superfamily (MFS) profile" evidence="12">
    <location>
        <begin position="26"/>
        <end position="447"/>
    </location>
</feature>
<evidence type="ECO:0000256" key="3">
    <source>
        <dbReference type="ARBA" id="ARBA00022448"/>
    </source>
</evidence>
<gene>
    <name evidence="13" type="primary">SLC16A7</name>
</gene>
<evidence type="ECO:0000256" key="11">
    <source>
        <dbReference type="SAM" id="Phobius"/>
    </source>
</evidence>
<sequence>GGGQVATMPSTTVTSLGYTPPDGGWGWAVVFGSFLSIGFSYAFPKSLTIYFKEVQEYFSVSYSEIAWVSSIMLATMYAGGPVSSILVNRYGSRPVVMVGGLMVGVAMVAASFGTTIMHLYICVGVIGGLGLAFNLQPALTIIGKYFLVKRPMANGLAMAGSPVLLFTLAPLNQFLLDNFGWRGSFFILGAIVLNCCVAGALMRPITITAKPPANQSGGDDDGAVGKTDPQAVRLIDGKQRPERAGCLARVNKLIDLSLFKHRGYLIYLVGNVVMFFGFFAPVVFLAPYAKHQGTDEYSAACLLSIFALVDMVARPGTGLVSNTRWIRPRIQYFFSFSVAYNGACHLVCPLLPGYTGLVVYAVFFGLAFGMVCALLFEVLMDLVGAQRFSSAVGLATIIECGPVLLGPPISGKSCIILRFTSTQSSKVNNLIFHTTVHHLHFTTQRSLETCHANGCVLWTPSPLGALVDIFMDYKYMYFACGQEEHEKKREELPMGSARELATMEETKDSEQNIKLNQEKLTPQAKSSFIHVFKQDVYCTDVARMVLLAMTFWTTNISAIFLFSFIIWAYF</sequence>
<feature type="transmembrane region" description="Helical" evidence="11">
    <location>
        <begin position="544"/>
        <end position="569"/>
    </location>
</feature>
<feature type="transmembrane region" description="Helical" evidence="11">
    <location>
        <begin position="358"/>
        <end position="379"/>
    </location>
</feature>
<dbReference type="GO" id="GO:0008028">
    <property type="term" value="F:monocarboxylic acid transmembrane transporter activity"/>
    <property type="evidence" value="ECO:0007669"/>
    <property type="project" value="InterPro"/>
</dbReference>
<dbReference type="GO" id="GO:0015293">
    <property type="term" value="F:symporter activity"/>
    <property type="evidence" value="ECO:0007669"/>
    <property type="project" value="UniProtKB-KW"/>
</dbReference>
<evidence type="ECO:0000259" key="12">
    <source>
        <dbReference type="PROSITE" id="PS50850"/>
    </source>
</evidence>
<keyword evidence="8 11" id="KW-0472">Membrane</keyword>
<reference evidence="13" key="5">
    <citation type="submission" date="2025-09" db="UniProtKB">
        <authorList>
            <consortium name="Ensembl"/>
        </authorList>
    </citation>
    <scope>IDENTIFICATION</scope>
</reference>
<reference evidence="13" key="4">
    <citation type="submission" date="2025-08" db="UniProtKB">
        <authorList>
            <consortium name="Ensembl"/>
        </authorList>
    </citation>
    <scope>IDENTIFICATION</scope>
</reference>
<feature type="transmembrane region" description="Helical" evidence="11">
    <location>
        <begin position="99"/>
        <end position="132"/>
    </location>
</feature>
<keyword evidence="7 11" id="KW-1133">Transmembrane helix</keyword>
<keyword evidence="4" id="KW-1003">Cell membrane</keyword>
<feature type="transmembrane region" description="Helical" evidence="11">
    <location>
        <begin position="25"/>
        <end position="44"/>
    </location>
</feature>
<comment type="subcellular location">
    <subcellularLocation>
        <location evidence="1">Basolateral cell membrane</location>
        <topology evidence="1">Multi-pass membrane protein</topology>
    </subcellularLocation>
</comment>
<dbReference type="InterPro" id="IPR020846">
    <property type="entry name" value="MFS_dom"/>
</dbReference>
<feature type="transmembrane region" description="Helical" evidence="11">
    <location>
        <begin position="183"/>
        <end position="202"/>
    </location>
</feature>
<comment type="catalytic activity">
    <reaction evidence="10">
        <text>3-methyl-2-oxobutanoate(out) + H(+)(out) = 3-methyl-2-oxobutanoate(in) + H(+)(in)</text>
        <dbReference type="Rhea" id="RHEA:71783"/>
        <dbReference type="ChEBI" id="CHEBI:11851"/>
        <dbReference type="ChEBI" id="CHEBI:15378"/>
    </reaction>
</comment>
<evidence type="ECO:0000256" key="1">
    <source>
        <dbReference type="ARBA" id="ARBA00004554"/>
    </source>
</evidence>
<reference evidence="14" key="1">
    <citation type="journal article" date="2014" name="Science">
        <title>Nonhuman genetics. Genomic basis for the convergent evolution of electric organs.</title>
        <authorList>
            <person name="Gallant J.R."/>
            <person name="Traeger L.L."/>
            <person name="Volkening J.D."/>
            <person name="Moffett H."/>
            <person name="Chen P.H."/>
            <person name="Novina C.D."/>
            <person name="Phillips G.N.Jr."/>
            <person name="Anand R."/>
            <person name="Wells G.B."/>
            <person name="Pinch M."/>
            <person name="Guth R."/>
            <person name="Unguez G.A."/>
            <person name="Albert J.S."/>
            <person name="Zakon H.H."/>
            <person name="Samanta M.P."/>
            <person name="Sussman M.R."/>
        </authorList>
    </citation>
    <scope>NUCLEOTIDE SEQUENCE [LARGE SCALE GENOMIC DNA]</scope>
</reference>
<feature type="transmembrane region" description="Helical" evidence="11">
    <location>
        <begin position="65"/>
        <end position="87"/>
    </location>
</feature>
<dbReference type="Pfam" id="PF07690">
    <property type="entry name" value="MFS_1"/>
    <property type="match status" value="1"/>
</dbReference>
<dbReference type="PROSITE" id="PS50850">
    <property type="entry name" value="MFS"/>
    <property type="match status" value="1"/>
</dbReference>
<keyword evidence="6" id="KW-0769">Symport</keyword>
<evidence type="ECO:0000256" key="5">
    <source>
        <dbReference type="ARBA" id="ARBA00022692"/>
    </source>
</evidence>
<evidence type="ECO:0000256" key="6">
    <source>
        <dbReference type="ARBA" id="ARBA00022847"/>
    </source>
</evidence>
<keyword evidence="3" id="KW-0813">Transport</keyword>
<dbReference type="Gene3D" id="1.20.1250.20">
    <property type="entry name" value="MFS general substrate transporter like domains"/>
    <property type="match status" value="1"/>
</dbReference>
<comment type="catalytic activity">
    <reaction evidence="9">
        <text>4-methyl-2-oxopentanoate(out) + H(+)(out) = 4-methyl-2-oxopentanoate(in) + H(+)(in)</text>
        <dbReference type="Rhea" id="RHEA:71779"/>
        <dbReference type="ChEBI" id="CHEBI:15378"/>
        <dbReference type="ChEBI" id="CHEBI:17865"/>
    </reaction>
</comment>
<dbReference type="PANTHER" id="PTHR11360:SF92">
    <property type="entry name" value="MAJOR FACILITATOR SUPERFAMILY (MFS) PROFILE DOMAIN-CONTAINING PROTEIN"/>
    <property type="match status" value="1"/>
</dbReference>
<dbReference type="Proteomes" id="UP000314983">
    <property type="component" value="Chromosome 24"/>
</dbReference>
<dbReference type="SUPFAM" id="SSF103473">
    <property type="entry name" value="MFS general substrate transporter"/>
    <property type="match status" value="1"/>
</dbReference>
<evidence type="ECO:0000256" key="10">
    <source>
        <dbReference type="ARBA" id="ARBA00034218"/>
    </source>
</evidence>
<evidence type="ECO:0000256" key="7">
    <source>
        <dbReference type="ARBA" id="ARBA00022989"/>
    </source>
</evidence>
<protein>
    <recommendedName>
        <fullName evidence="12">Major facilitator superfamily (MFS) profile domain-containing protein</fullName>
    </recommendedName>
</protein>
<dbReference type="AlphaFoldDB" id="A0A4W4HSE9"/>
<accession>A0A4W4HSE9</accession>
<dbReference type="PANTHER" id="PTHR11360">
    <property type="entry name" value="MONOCARBOXYLATE TRANSPORTER"/>
    <property type="match status" value="1"/>
</dbReference>
<feature type="transmembrane region" description="Helical" evidence="11">
    <location>
        <begin position="264"/>
        <end position="285"/>
    </location>
</feature>
<evidence type="ECO:0000256" key="2">
    <source>
        <dbReference type="ARBA" id="ARBA00006727"/>
    </source>
</evidence>
<evidence type="ECO:0000256" key="4">
    <source>
        <dbReference type="ARBA" id="ARBA00022475"/>
    </source>
</evidence>
<evidence type="ECO:0000313" key="14">
    <source>
        <dbReference type="Proteomes" id="UP000314983"/>
    </source>
</evidence>
<evidence type="ECO:0000256" key="8">
    <source>
        <dbReference type="ARBA" id="ARBA00023136"/>
    </source>
</evidence>
<dbReference type="Ensembl" id="ENSEEET00000052451.2">
    <property type="protein sequence ID" value="ENSEEEP00000051892.2"/>
    <property type="gene ID" value="ENSEEEG00000024350.2"/>
</dbReference>
<dbReference type="GO" id="GO:0016323">
    <property type="term" value="C:basolateral plasma membrane"/>
    <property type="evidence" value="ECO:0007669"/>
    <property type="project" value="UniProtKB-SubCell"/>
</dbReference>
<dbReference type="GeneTree" id="ENSGT00940000164303"/>
<organism evidence="13 14">
    <name type="scientific">Electrophorus electricus</name>
    <name type="common">Electric eel</name>
    <name type="synonym">Gymnotus electricus</name>
    <dbReference type="NCBI Taxonomy" id="8005"/>
    <lineage>
        <taxon>Eukaryota</taxon>
        <taxon>Metazoa</taxon>
        <taxon>Chordata</taxon>
        <taxon>Craniata</taxon>
        <taxon>Vertebrata</taxon>
        <taxon>Euteleostomi</taxon>
        <taxon>Actinopterygii</taxon>
        <taxon>Neopterygii</taxon>
        <taxon>Teleostei</taxon>
        <taxon>Ostariophysi</taxon>
        <taxon>Gymnotiformes</taxon>
        <taxon>Gymnotoidei</taxon>
        <taxon>Gymnotidae</taxon>
        <taxon>Electrophorus</taxon>
    </lineage>
</organism>
<dbReference type="InterPro" id="IPR036259">
    <property type="entry name" value="MFS_trans_sf"/>
</dbReference>
<dbReference type="NCBIfam" id="TIGR00892">
    <property type="entry name" value="2A0113"/>
    <property type="match status" value="1"/>
</dbReference>
<reference evidence="14" key="2">
    <citation type="journal article" date="2017" name="Sci. Adv.">
        <title>A tail of two voltages: Proteomic comparison of the three electric organs of the electric eel.</title>
        <authorList>
            <person name="Traeger L.L."/>
            <person name="Sabat G."/>
            <person name="Barrett-Wilt G.A."/>
            <person name="Wells G.B."/>
            <person name="Sussman M.R."/>
        </authorList>
    </citation>
    <scope>NUCLEOTIDE SEQUENCE [LARGE SCALE GENOMIC DNA]</scope>
</reference>
<proteinExistence type="inferred from homology"/>
<dbReference type="InterPro" id="IPR050327">
    <property type="entry name" value="Proton-linked_MCT"/>
</dbReference>
<dbReference type="FunFam" id="1.20.1250.20:FF:000030">
    <property type="entry name" value="monocarboxylate transporter 1 isoform X1"/>
    <property type="match status" value="1"/>
</dbReference>